<sequence>MRKVISFAVIIFCICTLPLLAKDESKIPNHVVSIELQNTSKQLKEEQSTMEPSEQTKELMESIDMKLDNEELIKMLNETTIKPSPIALGYRGNIFLGHWPLHYKSVESKVNWEFQLINVNEVNNYGGDKPVSVHYDQKEEKHVKGGLTVKAQKVDQIMKMIISEAEKKHSFPLTFHATYGKGTKLSQTYDVAVNKVGALKAYAPVLQEKGHVTFGEVYLELKGSKKNLVIKNVTKQEVGAFIPIENHVAFSYKSS</sequence>
<dbReference type="Proteomes" id="UP001595880">
    <property type="component" value="Unassembled WGS sequence"/>
</dbReference>
<evidence type="ECO:0000256" key="1">
    <source>
        <dbReference type="SAM" id="SignalP"/>
    </source>
</evidence>
<protein>
    <submittedName>
        <fullName evidence="2">YfkD family protein</fullName>
    </submittedName>
</protein>
<dbReference type="InterPro" id="IPR025548">
    <property type="entry name" value="YfkD"/>
</dbReference>
<name>A0ABV8W065_9BACI</name>
<feature type="signal peptide" evidence="1">
    <location>
        <begin position="1"/>
        <end position="21"/>
    </location>
</feature>
<comment type="caution">
    <text evidence="2">The sequence shown here is derived from an EMBL/GenBank/DDBJ whole genome shotgun (WGS) entry which is preliminary data.</text>
</comment>
<reference evidence="3" key="1">
    <citation type="journal article" date="2019" name="Int. J. Syst. Evol. Microbiol.">
        <title>The Global Catalogue of Microorganisms (GCM) 10K type strain sequencing project: providing services to taxonomists for standard genome sequencing and annotation.</title>
        <authorList>
            <consortium name="The Broad Institute Genomics Platform"/>
            <consortium name="The Broad Institute Genome Sequencing Center for Infectious Disease"/>
            <person name="Wu L."/>
            <person name="Ma J."/>
        </authorList>
    </citation>
    <scope>NUCLEOTIDE SEQUENCE [LARGE SCALE GENOMIC DNA]</scope>
    <source>
        <strain evidence="3">KACC 14058</strain>
    </source>
</reference>
<keyword evidence="1" id="KW-0732">Signal</keyword>
<dbReference type="Pfam" id="PF14167">
    <property type="entry name" value="YfkD"/>
    <property type="match status" value="1"/>
</dbReference>
<evidence type="ECO:0000313" key="2">
    <source>
        <dbReference type="EMBL" id="MFC4388863.1"/>
    </source>
</evidence>
<gene>
    <name evidence="2" type="ORF">ACFOZ1_13760</name>
</gene>
<accession>A0ABV8W065</accession>
<dbReference type="RefSeq" id="WP_390200199.1">
    <property type="nucleotide sequence ID" value="NZ_JBHSDV010000005.1"/>
</dbReference>
<keyword evidence="3" id="KW-1185">Reference proteome</keyword>
<feature type="chain" id="PRO_5045613423" evidence="1">
    <location>
        <begin position="22"/>
        <end position="255"/>
    </location>
</feature>
<dbReference type="EMBL" id="JBHSDV010000005">
    <property type="protein sequence ID" value="MFC4388863.1"/>
    <property type="molecule type" value="Genomic_DNA"/>
</dbReference>
<proteinExistence type="predicted"/>
<organism evidence="2 3">
    <name type="scientific">Gracilibacillus marinus</name>
    <dbReference type="NCBI Taxonomy" id="630535"/>
    <lineage>
        <taxon>Bacteria</taxon>
        <taxon>Bacillati</taxon>
        <taxon>Bacillota</taxon>
        <taxon>Bacilli</taxon>
        <taxon>Bacillales</taxon>
        <taxon>Bacillaceae</taxon>
        <taxon>Gracilibacillus</taxon>
    </lineage>
</organism>
<evidence type="ECO:0000313" key="3">
    <source>
        <dbReference type="Proteomes" id="UP001595880"/>
    </source>
</evidence>